<comment type="caution">
    <text evidence="2">The sequence shown here is derived from an EMBL/GenBank/DDBJ whole genome shotgun (WGS) entry which is preliminary data.</text>
</comment>
<feature type="chain" id="PRO_5045997083" evidence="1">
    <location>
        <begin position="23"/>
        <end position="230"/>
    </location>
</feature>
<feature type="signal peptide" evidence="1">
    <location>
        <begin position="1"/>
        <end position="22"/>
    </location>
</feature>
<sequence>MKFQLPSALIALAIPTAGIAAAVHRSLETQTQIKLTIQNNMFSNFIRHREEFKKSLTTLQEIDSGLGSYHYGSTEKLYLELFPNNHYGHLETSVTSSSALAIFDNIDTRIKNSILTATKSSLSDDEMYQYYYIISQCLRKLKVNTNSTRSTKINYKGRFLYLPYSEIPHVTNILLLVHIASQLHYFCHNQFTSYNVTELRDNMNDSDFQRFNEQYATEKTRQNKQFPPCP</sequence>
<evidence type="ECO:0000256" key="1">
    <source>
        <dbReference type="SAM" id="SignalP"/>
    </source>
</evidence>
<name>A0ABT4XJ93_9PSED</name>
<dbReference type="RefSeq" id="WP_271349112.1">
    <property type="nucleotide sequence ID" value="NZ_JAQJZJ010000009.1"/>
</dbReference>
<keyword evidence="1" id="KW-0732">Signal</keyword>
<protein>
    <submittedName>
        <fullName evidence="2">Uncharacterized protein</fullName>
    </submittedName>
</protein>
<evidence type="ECO:0000313" key="2">
    <source>
        <dbReference type="EMBL" id="MDA7088263.1"/>
    </source>
</evidence>
<reference evidence="2 3" key="1">
    <citation type="submission" date="2023-01" db="EMBL/GenBank/DDBJ databases">
        <title>Pseudomonas SA3-5T sp. nov., isolated from tidal flat sediment.</title>
        <authorList>
            <person name="Kim H.S."/>
            <person name="Kim J.-S."/>
            <person name="Suh M.K."/>
            <person name="Eom M.K."/>
            <person name="Lee J.-S."/>
        </authorList>
    </citation>
    <scope>NUCLEOTIDE SEQUENCE [LARGE SCALE GENOMIC DNA]</scope>
    <source>
        <strain evidence="2 3">SA3-5</strain>
    </source>
</reference>
<dbReference type="Proteomes" id="UP001212042">
    <property type="component" value="Unassembled WGS sequence"/>
</dbReference>
<keyword evidence="3" id="KW-1185">Reference proteome</keyword>
<gene>
    <name evidence="2" type="ORF">PH586_17905</name>
</gene>
<accession>A0ABT4XJ93</accession>
<proteinExistence type="predicted"/>
<dbReference type="EMBL" id="JAQJZJ010000009">
    <property type="protein sequence ID" value="MDA7088263.1"/>
    <property type="molecule type" value="Genomic_DNA"/>
</dbReference>
<evidence type="ECO:0000313" key="3">
    <source>
        <dbReference type="Proteomes" id="UP001212042"/>
    </source>
</evidence>
<organism evidence="2 3">
    <name type="scientific">Pseudomonas aestuarii</name>
    <dbReference type="NCBI Taxonomy" id="3018340"/>
    <lineage>
        <taxon>Bacteria</taxon>
        <taxon>Pseudomonadati</taxon>
        <taxon>Pseudomonadota</taxon>
        <taxon>Gammaproteobacteria</taxon>
        <taxon>Pseudomonadales</taxon>
        <taxon>Pseudomonadaceae</taxon>
        <taxon>Pseudomonas</taxon>
    </lineage>
</organism>